<evidence type="ECO:0000313" key="3">
    <source>
        <dbReference type="Proteomes" id="UP000054596"/>
    </source>
</evidence>
<accession>A0A157Z311</accession>
<evidence type="ECO:0000313" key="2">
    <source>
        <dbReference type="EMBL" id="SAK39387.1"/>
    </source>
</evidence>
<dbReference type="STRING" id="1777143.AWB82_00081"/>
<keyword evidence="1" id="KW-0472">Membrane</keyword>
<evidence type="ECO:0000256" key="1">
    <source>
        <dbReference type="SAM" id="Phobius"/>
    </source>
</evidence>
<keyword evidence="1" id="KW-1133">Transmembrane helix</keyword>
<gene>
    <name evidence="2" type="ORF">AWB82_00081</name>
</gene>
<dbReference type="EMBL" id="FCOJ02000001">
    <property type="protein sequence ID" value="SAK39387.1"/>
    <property type="molecule type" value="Genomic_DNA"/>
</dbReference>
<feature type="transmembrane region" description="Helical" evidence="1">
    <location>
        <begin position="87"/>
        <end position="113"/>
    </location>
</feature>
<dbReference type="OrthoDB" id="7018445at2"/>
<keyword evidence="1" id="KW-0812">Transmembrane</keyword>
<protein>
    <submittedName>
        <fullName evidence="2">Uncharacterized protein</fullName>
    </submittedName>
</protein>
<keyword evidence="3" id="KW-1185">Reference proteome</keyword>
<comment type="caution">
    <text evidence="2">The sequence shown here is derived from an EMBL/GenBank/DDBJ whole genome shotgun (WGS) entry which is preliminary data.</text>
</comment>
<reference evidence="2" key="1">
    <citation type="submission" date="2016-01" db="EMBL/GenBank/DDBJ databases">
        <authorList>
            <person name="Peeters C."/>
        </authorList>
    </citation>
    <scope>NUCLEOTIDE SEQUENCE [LARGE SCALE GENOMIC DNA]</scope>
    <source>
        <strain evidence="2">LMG 29325</strain>
    </source>
</reference>
<sequence length="148" mass="15153">MTPERFRHIAEAYGASPARWPADERDAALALVNAGNAEALAALADARALDGLLDAHAVAAPGVELARRIVDSAPTRPARAIWQRPRVWFSGVGFVGAGAAGVVAGALLVSLLAPASAPAPGENAHGGWFEQSYSGTAFGGAPTDWSDQ</sequence>
<dbReference type="RefSeq" id="WP_086964705.1">
    <property type="nucleotide sequence ID" value="NZ_FCOJ02000001.1"/>
</dbReference>
<proteinExistence type="predicted"/>
<name>A0A157Z311_9BURK</name>
<dbReference type="AlphaFoldDB" id="A0A157Z311"/>
<dbReference type="Proteomes" id="UP000054596">
    <property type="component" value="Unassembled WGS sequence"/>
</dbReference>
<organism evidence="2 3">
    <name type="scientific">Caballeronia glebae</name>
    <dbReference type="NCBI Taxonomy" id="1777143"/>
    <lineage>
        <taxon>Bacteria</taxon>
        <taxon>Pseudomonadati</taxon>
        <taxon>Pseudomonadota</taxon>
        <taxon>Betaproteobacteria</taxon>
        <taxon>Burkholderiales</taxon>
        <taxon>Burkholderiaceae</taxon>
        <taxon>Caballeronia</taxon>
    </lineage>
</organism>